<dbReference type="CDD" id="cd00096">
    <property type="entry name" value="Ig"/>
    <property type="match status" value="1"/>
</dbReference>
<evidence type="ECO:0000313" key="7">
    <source>
        <dbReference type="Proteomes" id="UP000005408"/>
    </source>
</evidence>
<feature type="disulfide bond" evidence="2">
    <location>
        <begin position="903"/>
        <end position="913"/>
    </location>
</feature>
<dbReference type="AlphaFoldDB" id="A0A8W8IQU3"/>
<dbReference type="InterPro" id="IPR013783">
    <property type="entry name" value="Ig-like_fold"/>
</dbReference>
<reference evidence="6" key="1">
    <citation type="submission" date="2022-08" db="UniProtKB">
        <authorList>
            <consortium name="EnsemblMetazoa"/>
        </authorList>
    </citation>
    <scope>IDENTIFICATION</scope>
    <source>
        <strain evidence="6">05x7-T-G4-1.051#20</strain>
    </source>
</reference>
<evidence type="ECO:0000256" key="2">
    <source>
        <dbReference type="PROSITE-ProRule" id="PRU00076"/>
    </source>
</evidence>
<dbReference type="InterPro" id="IPR013111">
    <property type="entry name" value="EGF_extracell"/>
</dbReference>
<dbReference type="InterPro" id="IPR038489">
    <property type="entry name" value="SUFU_C_sf"/>
</dbReference>
<dbReference type="Pfam" id="PF07974">
    <property type="entry name" value="EGF_2"/>
    <property type="match status" value="1"/>
</dbReference>
<keyword evidence="1 2" id="KW-1015">Disulfide bond</keyword>
<dbReference type="GO" id="GO:0005737">
    <property type="term" value="C:cytoplasm"/>
    <property type="evidence" value="ECO:0007669"/>
    <property type="project" value="TreeGrafter"/>
</dbReference>
<dbReference type="SMART" id="SM00181">
    <property type="entry name" value="EGF"/>
    <property type="match status" value="2"/>
</dbReference>
<evidence type="ECO:0000256" key="3">
    <source>
        <dbReference type="SAM" id="MobiDB-lite"/>
    </source>
</evidence>
<protein>
    <recommendedName>
        <fullName evidence="8">Suppressor of fused homolog</fullName>
    </recommendedName>
</protein>
<keyword evidence="7" id="KW-1185">Reference proteome</keyword>
<feature type="region of interest" description="Disordered" evidence="3">
    <location>
        <begin position="1"/>
        <end position="35"/>
    </location>
</feature>
<keyword evidence="2" id="KW-0245">EGF-like domain</keyword>
<evidence type="ECO:0008006" key="8">
    <source>
        <dbReference type="Google" id="ProtNLM"/>
    </source>
</evidence>
<dbReference type="Pfam" id="PF13927">
    <property type="entry name" value="Ig_3"/>
    <property type="match status" value="1"/>
</dbReference>
<feature type="compositionally biased region" description="Polar residues" evidence="3">
    <location>
        <begin position="276"/>
        <end position="286"/>
    </location>
</feature>
<dbReference type="InterPro" id="IPR003599">
    <property type="entry name" value="Ig_sub"/>
</dbReference>
<dbReference type="SMART" id="SM00408">
    <property type="entry name" value="IGc2"/>
    <property type="match status" value="1"/>
</dbReference>
<dbReference type="InterPro" id="IPR020941">
    <property type="entry name" value="SUFU-like_domain"/>
</dbReference>
<dbReference type="SUPFAM" id="SSF103359">
    <property type="entry name" value="Suppressor of Fused, N-terminal domain"/>
    <property type="match status" value="1"/>
</dbReference>
<dbReference type="SMART" id="SM00409">
    <property type="entry name" value="IG"/>
    <property type="match status" value="1"/>
</dbReference>
<evidence type="ECO:0000259" key="5">
    <source>
        <dbReference type="PROSITE" id="PS50835"/>
    </source>
</evidence>
<dbReference type="PANTHER" id="PTHR10928:SF2">
    <property type="entry name" value="SUPPRESSOR OF FUSED HOMOLOG"/>
    <property type="match status" value="1"/>
</dbReference>
<dbReference type="Gene3D" id="3.30.1360.230">
    <property type="entry name" value="Sufu, C-terminal domain"/>
    <property type="match status" value="1"/>
</dbReference>
<dbReference type="CDD" id="cd00054">
    <property type="entry name" value="EGF_CA"/>
    <property type="match status" value="1"/>
</dbReference>
<dbReference type="InterPro" id="IPR000742">
    <property type="entry name" value="EGF"/>
</dbReference>
<dbReference type="PROSITE" id="PS50835">
    <property type="entry name" value="IG_LIKE"/>
    <property type="match status" value="1"/>
</dbReference>
<dbReference type="PANTHER" id="PTHR10928">
    <property type="entry name" value="SUPPRESSOR OF FUSED"/>
    <property type="match status" value="1"/>
</dbReference>
<organism evidence="6 7">
    <name type="scientific">Magallana gigas</name>
    <name type="common">Pacific oyster</name>
    <name type="synonym">Crassostrea gigas</name>
    <dbReference type="NCBI Taxonomy" id="29159"/>
    <lineage>
        <taxon>Eukaryota</taxon>
        <taxon>Metazoa</taxon>
        <taxon>Spiralia</taxon>
        <taxon>Lophotrochozoa</taxon>
        <taxon>Mollusca</taxon>
        <taxon>Bivalvia</taxon>
        <taxon>Autobranchia</taxon>
        <taxon>Pteriomorphia</taxon>
        <taxon>Ostreida</taxon>
        <taxon>Ostreoidea</taxon>
        <taxon>Ostreidae</taxon>
        <taxon>Magallana</taxon>
    </lineage>
</organism>
<feature type="compositionally biased region" description="Basic and acidic residues" evidence="3">
    <location>
        <begin position="301"/>
        <end position="325"/>
    </location>
</feature>
<evidence type="ECO:0000256" key="1">
    <source>
        <dbReference type="ARBA" id="ARBA00023157"/>
    </source>
</evidence>
<dbReference type="Gene3D" id="2.10.25.10">
    <property type="entry name" value="Laminin"/>
    <property type="match status" value="2"/>
</dbReference>
<dbReference type="InterPro" id="IPR007768">
    <property type="entry name" value="Suppressor_of_fused"/>
</dbReference>
<dbReference type="EnsemblMetazoa" id="G15038.2">
    <property type="protein sequence ID" value="G15038.2:cds"/>
    <property type="gene ID" value="G15038"/>
</dbReference>
<dbReference type="Pfam" id="PF05076">
    <property type="entry name" value="SUFU"/>
    <property type="match status" value="1"/>
</dbReference>
<dbReference type="Pfam" id="PF12470">
    <property type="entry name" value="SUFU_C"/>
    <property type="match status" value="1"/>
</dbReference>
<accession>A0A8W8IQU3</accession>
<dbReference type="PROSITE" id="PS50026">
    <property type="entry name" value="EGF_3"/>
    <property type="match status" value="1"/>
</dbReference>
<evidence type="ECO:0000259" key="4">
    <source>
        <dbReference type="PROSITE" id="PS50026"/>
    </source>
</evidence>
<sequence length="1005" mass="112102">MRGQSNWDCVGQPNENMDDRHDRESVYSSNYSQSSIPVTPPGLEAIYNACRRTYPDQPNPLQVTALVKYWLGGPDPLDYISMYANPGDENRGIPPHWHYISYGLSDLHGDGRVHDHNFRCNTNEGPSGFGFELTFRLKRESGETNPPTWPATLMQALARYVFQTENILYSGDHVPWHMPLDGSESRIQHMLMAEDAQLLPITTPFGVVNFVQIIGVCEEELRAAQHWNGPGVIELIRSQGCAGGPWLITDMRRGETIFEVEPHLQDQVEQGIETEGSNLSGVNSRCSWEEPGENGDDYYNEDMKDNRTVDERRNSNEIDRPRISDFESEQIKATLQKGLQFPRRDSREFEYDNTRRKQSFDSIGSSEGPTELLRTRTLDFVHLKFNLEAGSLLPLALKGRLRHGRHFTFMSALNDTAVTLVSTSVNGSIADENHPFAAHGPWLQVLLTDDFIEEMIVDTEELVHPDEIMCPKTYSWPERRLMITILPDEANFSQIKKMTSPPQYLILVLCAVAGRTHLQETGCSGNGKIIKENQLSVCKGSWSGHISNSSHLCAPGWGVCSHKEQHLLSLIHWKQATAIRGCYAINAAQDGGRCRECRDTMDTDDLAGIGKDCPHRNVGQTSCIRGGRIDASCCVDAYFHTACHQTSDITGVVCCKVKGQKPQILVRPREKLVESESNIFLLSCQSSGFPPPTIHWYRNGRQITATGKGRVSIISTGDLLFTLPKKSDTGLYSCEVVNEHGMDMASTKVVIKGSYSGCRDGSTEGFADHKDVHACKGKWEGHVKKGRSLCQRGWRVCSPRDQASLRYISWIDIFDLQGCYAYDAENTRGKCKRCTSGKMAGVGRQCDRMRHSKSSCLASGRMDVFKSKDNNNGCSYKEGVTTGVLCCRKKGHKQVDNQKTAVCAAKCENGGTCIKPNVCECPPGYKGATCHIAICEGGCGPFATCVKPGRCRCKKGYVGKKCRKKVKHECLRYCMKSCPSGNCTCPKYGKSCEKVLWTHRNRLKS</sequence>
<name>A0A8W8IQU3_MAGGI</name>
<dbReference type="InterPro" id="IPR007110">
    <property type="entry name" value="Ig-like_dom"/>
</dbReference>
<feature type="domain" description="EGF-like" evidence="4">
    <location>
        <begin position="899"/>
        <end position="931"/>
    </location>
</feature>
<dbReference type="PROSITE" id="PS00022">
    <property type="entry name" value="EGF_1"/>
    <property type="match status" value="2"/>
</dbReference>
<proteinExistence type="predicted"/>
<dbReference type="InterPro" id="IPR037181">
    <property type="entry name" value="SUFU_N"/>
</dbReference>
<dbReference type="InterPro" id="IPR036179">
    <property type="entry name" value="Ig-like_dom_sf"/>
</dbReference>
<dbReference type="GO" id="GO:0005634">
    <property type="term" value="C:nucleus"/>
    <property type="evidence" value="ECO:0007669"/>
    <property type="project" value="TreeGrafter"/>
</dbReference>
<feature type="domain" description="Ig-like" evidence="5">
    <location>
        <begin position="662"/>
        <end position="750"/>
    </location>
</feature>
<feature type="compositionally biased region" description="Low complexity" evidence="3">
    <location>
        <begin position="26"/>
        <end position="35"/>
    </location>
</feature>
<dbReference type="Gene3D" id="2.60.40.10">
    <property type="entry name" value="Immunoglobulins"/>
    <property type="match status" value="1"/>
</dbReference>
<dbReference type="SUPFAM" id="SSF48726">
    <property type="entry name" value="Immunoglobulin"/>
    <property type="match status" value="1"/>
</dbReference>
<dbReference type="InterPro" id="IPR024314">
    <property type="entry name" value="SUFU_C"/>
</dbReference>
<dbReference type="InterPro" id="IPR003598">
    <property type="entry name" value="Ig_sub2"/>
</dbReference>
<feature type="compositionally biased region" description="Acidic residues" evidence="3">
    <location>
        <begin position="290"/>
        <end position="300"/>
    </location>
</feature>
<comment type="caution">
    <text evidence="2">Lacks conserved residue(s) required for the propagation of feature annotation.</text>
</comment>
<evidence type="ECO:0000313" key="6">
    <source>
        <dbReference type="EnsemblMetazoa" id="G15038.2:cds"/>
    </source>
</evidence>
<feature type="disulfide bond" evidence="2">
    <location>
        <begin position="921"/>
        <end position="930"/>
    </location>
</feature>
<feature type="region of interest" description="Disordered" evidence="3">
    <location>
        <begin position="276"/>
        <end position="325"/>
    </location>
</feature>
<dbReference type="PROSITE" id="PS01186">
    <property type="entry name" value="EGF_2"/>
    <property type="match status" value="2"/>
</dbReference>
<dbReference type="Proteomes" id="UP000005408">
    <property type="component" value="Unassembled WGS sequence"/>
</dbReference>